<protein>
    <recommendedName>
        <fullName evidence="6">RING-type domain-containing protein</fullName>
    </recommendedName>
</protein>
<comment type="similarity">
    <text evidence="1">Belongs to the FAM72 family.</text>
</comment>
<keyword evidence="8" id="KW-1185">Reference proteome</keyword>
<dbReference type="Pfam" id="PF14976">
    <property type="entry name" value="YPEH2ZP"/>
    <property type="match status" value="1"/>
</dbReference>
<dbReference type="InterPro" id="IPR026768">
    <property type="entry name" value="YPEH2ZP"/>
</dbReference>
<evidence type="ECO:0000256" key="1">
    <source>
        <dbReference type="ARBA" id="ARBA00006888"/>
    </source>
</evidence>
<comment type="caution">
    <text evidence="7">The sequence shown here is derived from an EMBL/GenBank/DDBJ whole genome shotgun (WGS) entry which is preliminary data.</text>
</comment>
<keyword evidence="3 5" id="KW-0863">Zinc-finger</keyword>
<evidence type="ECO:0000256" key="2">
    <source>
        <dbReference type="ARBA" id="ARBA00022723"/>
    </source>
</evidence>
<sequence length="400" mass="42085">MAAGVEDDDDAPVLILCCRACAVVVCRRGMRVSLCADPSIALYSTDFAPAALTHAASARAIETCACLIVDLLCSGCTRSRRPTSRASARATASGAPTRGRVGYHVVAPCEECWSNGDHNEHHFIFDATSVVAAPWPQLGGEPPMTWARLRLFDGVRSPLVFARACTAPRARTPTNARAGRGHRAITTGGAREGSAEVGEGEVADALECAICLGPPRDAVRLRACGHIFCELCVTRHVDHARACPLDRRPASALDVLPDEVARRAVGRLRVHCRYGCARPTRASPPAKRVRRAYAPLADGVAPDGGGGDDDDDGSGCAYRCAEWDAGLRAEAWVAAPASAARPAHCPTVAPLARIGAHEARCAVRCLARACVEAARALHARGARVASRELEAGVVDEGARS</sequence>
<evidence type="ECO:0000256" key="5">
    <source>
        <dbReference type="PROSITE-ProRule" id="PRU00175"/>
    </source>
</evidence>
<evidence type="ECO:0000313" key="8">
    <source>
        <dbReference type="Proteomes" id="UP000751190"/>
    </source>
</evidence>
<dbReference type="Proteomes" id="UP000751190">
    <property type="component" value="Unassembled WGS sequence"/>
</dbReference>
<proteinExistence type="inferred from homology"/>
<dbReference type="GO" id="GO:0008270">
    <property type="term" value="F:zinc ion binding"/>
    <property type="evidence" value="ECO:0007669"/>
    <property type="project" value="UniProtKB-KW"/>
</dbReference>
<keyword evidence="4" id="KW-0862">Zinc</keyword>
<dbReference type="EMBL" id="JAGTXO010000067">
    <property type="protein sequence ID" value="KAG8457556.1"/>
    <property type="molecule type" value="Genomic_DNA"/>
</dbReference>
<organism evidence="7 8">
    <name type="scientific">Diacronema lutheri</name>
    <name type="common">Unicellular marine alga</name>
    <name type="synonym">Monochrysis lutheri</name>
    <dbReference type="NCBI Taxonomy" id="2081491"/>
    <lineage>
        <taxon>Eukaryota</taxon>
        <taxon>Haptista</taxon>
        <taxon>Haptophyta</taxon>
        <taxon>Pavlovophyceae</taxon>
        <taxon>Pavlovales</taxon>
        <taxon>Pavlovaceae</taxon>
        <taxon>Diacronema</taxon>
    </lineage>
</organism>
<dbReference type="PANTHER" id="PTHR31841">
    <property type="entry name" value="PROTEIN FAM72A-RELATED"/>
    <property type="match status" value="1"/>
</dbReference>
<feature type="domain" description="RING-type" evidence="6">
    <location>
        <begin position="208"/>
        <end position="247"/>
    </location>
</feature>
<dbReference type="PROSITE" id="PS50089">
    <property type="entry name" value="ZF_RING_2"/>
    <property type="match status" value="1"/>
</dbReference>
<dbReference type="InterPro" id="IPR013083">
    <property type="entry name" value="Znf_RING/FYVE/PHD"/>
</dbReference>
<dbReference type="SUPFAM" id="SSF57850">
    <property type="entry name" value="RING/U-box"/>
    <property type="match status" value="1"/>
</dbReference>
<dbReference type="Gene3D" id="3.30.40.10">
    <property type="entry name" value="Zinc/RING finger domain, C3HC4 (zinc finger)"/>
    <property type="match status" value="1"/>
</dbReference>
<reference evidence="7" key="1">
    <citation type="submission" date="2021-05" db="EMBL/GenBank/DDBJ databases">
        <title>The genome of the haptophyte Pavlova lutheri (Diacronema luteri, Pavlovales) - a model for lipid biosynthesis in eukaryotic algae.</title>
        <authorList>
            <person name="Hulatt C.J."/>
            <person name="Posewitz M.C."/>
        </authorList>
    </citation>
    <scope>NUCLEOTIDE SEQUENCE</scope>
    <source>
        <strain evidence="7">NIVA-4/92</strain>
    </source>
</reference>
<dbReference type="InterPro" id="IPR001841">
    <property type="entry name" value="Znf_RING"/>
</dbReference>
<dbReference type="InterPro" id="IPR018957">
    <property type="entry name" value="Znf_C3HC4_RING-type"/>
</dbReference>
<dbReference type="SMART" id="SM00184">
    <property type="entry name" value="RING"/>
    <property type="match status" value="1"/>
</dbReference>
<accession>A0A8J5X0C5</accession>
<dbReference type="Pfam" id="PF00097">
    <property type="entry name" value="zf-C3HC4"/>
    <property type="match status" value="1"/>
</dbReference>
<dbReference type="PANTHER" id="PTHR31841:SF1">
    <property type="entry name" value="PROTEIN FAM72A-RELATED"/>
    <property type="match status" value="1"/>
</dbReference>
<evidence type="ECO:0000313" key="7">
    <source>
        <dbReference type="EMBL" id="KAG8457556.1"/>
    </source>
</evidence>
<evidence type="ECO:0000256" key="4">
    <source>
        <dbReference type="ARBA" id="ARBA00022833"/>
    </source>
</evidence>
<evidence type="ECO:0000256" key="3">
    <source>
        <dbReference type="ARBA" id="ARBA00022771"/>
    </source>
</evidence>
<name>A0A8J5X0C5_DIALT</name>
<gene>
    <name evidence="7" type="ORF">KFE25_003710</name>
</gene>
<keyword evidence="2" id="KW-0479">Metal-binding</keyword>
<dbReference type="AlphaFoldDB" id="A0A8J5X0C5"/>
<dbReference type="InterPro" id="IPR017907">
    <property type="entry name" value="Znf_RING_CS"/>
</dbReference>
<dbReference type="GO" id="GO:0005829">
    <property type="term" value="C:cytosol"/>
    <property type="evidence" value="ECO:0007669"/>
    <property type="project" value="TreeGrafter"/>
</dbReference>
<evidence type="ECO:0000259" key="6">
    <source>
        <dbReference type="PROSITE" id="PS50089"/>
    </source>
</evidence>
<dbReference type="PROSITE" id="PS00518">
    <property type="entry name" value="ZF_RING_1"/>
    <property type="match status" value="1"/>
</dbReference>
<dbReference type="OrthoDB" id="654191at2759"/>